<feature type="signal peptide" evidence="1">
    <location>
        <begin position="1"/>
        <end position="27"/>
    </location>
</feature>
<protein>
    <recommendedName>
        <fullName evidence="4">DUF4142 domain-containing protein</fullName>
    </recommendedName>
</protein>
<name>A0A1E5QA51_9PROT</name>
<gene>
    <name evidence="2" type="ORF">BEN30_05510</name>
</gene>
<comment type="caution">
    <text evidence="2">The sequence shown here is derived from an EMBL/GenBank/DDBJ whole genome shotgun (WGS) entry which is preliminary data.</text>
</comment>
<keyword evidence="3" id="KW-1185">Reference proteome</keyword>
<accession>A0A1E5QA51</accession>
<organism evidence="2 3">
    <name type="scientific">Magnetovibrio blakemorei</name>
    <dbReference type="NCBI Taxonomy" id="28181"/>
    <lineage>
        <taxon>Bacteria</taxon>
        <taxon>Pseudomonadati</taxon>
        <taxon>Pseudomonadota</taxon>
        <taxon>Alphaproteobacteria</taxon>
        <taxon>Rhodospirillales</taxon>
        <taxon>Magnetovibrionaceae</taxon>
        <taxon>Magnetovibrio</taxon>
    </lineage>
</organism>
<evidence type="ECO:0000256" key="1">
    <source>
        <dbReference type="SAM" id="SignalP"/>
    </source>
</evidence>
<feature type="chain" id="PRO_5009184188" description="DUF4142 domain-containing protein" evidence="1">
    <location>
        <begin position="28"/>
        <end position="188"/>
    </location>
</feature>
<reference evidence="3" key="1">
    <citation type="submission" date="2016-07" db="EMBL/GenBank/DDBJ databases">
        <authorList>
            <person name="Florea S."/>
            <person name="Webb J.S."/>
            <person name="Jaromczyk J."/>
            <person name="Schardl C.L."/>
        </authorList>
    </citation>
    <scope>NUCLEOTIDE SEQUENCE [LARGE SCALE GENOMIC DNA]</scope>
    <source>
        <strain evidence="3">MV-1</strain>
    </source>
</reference>
<evidence type="ECO:0008006" key="4">
    <source>
        <dbReference type="Google" id="ProtNLM"/>
    </source>
</evidence>
<proteinExistence type="predicted"/>
<dbReference type="EMBL" id="MCGG01000011">
    <property type="protein sequence ID" value="OEJ68672.1"/>
    <property type="molecule type" value="Genomic_DNA"/>
</dbReference>
<evidence type="ECO:0000313" key="3">
    <source>
        <dbReference type="Proteomes" id="UP000095347"/>
    </source>
</evidence>
<evidence type="ECO:0000313" key="2">
    <source>
        <dbReference type="EMBL" id="OEJ68672.1"/>
    </source>
</evidence>
<sequence length="188" mass="20140">MGEFMLKRFIIVSLAIVTSLASGISSAAEQDAGPVGQSDTIRLTTNNLSRVWQNINEIILVLSANIALEDEWIQGLRDLKPNPSVDTSVGPKGAMTAFRKKLDVLLTSNDLAPTPSPSSDADDISALYVDSGMLLDNLVYYLIHSDTLASVSIYYGGEDIHGATDKDVLAEIDLASQRLDALISESGL</sequence>
<keyword evidence="1" id="KW-0732">Signal</keyword>
<dbReference type="Proteomes" id="UP000095347">
    <property type="component" value="Unassembled WGS sequence"/>
</dbReference>
<dbReference type="AlphaFoldDB" id="A0A1E5QA51"/>